<dbReference type="Gene3D" id="3.90.1150.10">
    <property type="entry name" value="Aspartate Aminotransferase, domain 1"/>
    <property type="match status" value="1"/>
</dbReference>
<evidence type="ECO:0000313" key="5">
    <source>
        <dbReference type="EMBL" id="MFI7587789.1"/>
    </source>
</evidence>
<dbReference type="InterPro" id="IPR015424">
    <property type="entry name" value="PyrdxlP-dep_Trfase"/>
</dbReference>
<dbReference type="Pfam" id="PF01053">
    <property type="entry name" value="Cys_Met_Meta_PP"/>
    <property type="match status" value="1"/>
</dbReference>
<comment type="similarity">
    <text evidence="2 4">Belongs to the trans-sulfuration enzymes family.</text>
</comment>
<dbReference type="InterPro" id="IPR015422">
    <property type="entry name" value="PyrdxlP-dep_Trfase_small"/>
</dbReference>
<name>A0ABW8AN22_9ACTN</name>
<dbReference type="PIRSF" id="PIRSF001434">
    <property type="entry name" value="CGS"/>
    <property type="match status" value="1"/>
</dbReference>
<accession>A0ABW8AN22</accession>
<evidence type="ECO:0000256" key="4">
    <source>
        <dbReference type="RuleBase" id="RU362118"/>
    </source>
</evidence>
<dbReference type="Proteomes" id="UP001612915">
    <property type="component" value="Unassembled WGS sequence"/>
</dbReference>
<gene>
    <name evidence="5" type="ORF">ACIB24_12005</name>
</gene>
<dbReference type="SUPFAM" id="SSF53383">
    <property type="entry name" value="PLP-dependent transferases"/>
    <property type="match status" value="1"/>
</dbReference>
<evidence type="ECO:0000256" key="1">
    <source>
        <dbReference type="ARBA" id="ARBA00001933"/>
    </source>
</evidence>
<comment type="caution">
    <text evidence="5">The sequence shown here is derived from an EMBL/GenBank/DDBJ whole genome shotgun (WGS) entry which is preliminary data.</text>
</comment>
<protein>
    <submittedName>
        <fullName evidence="5">Trans-sulfuration enzyme family protein</fullName>
    </submittedName>
</protein>
<dbReference type="PANTHER" id="PTHR11808:SF15">
    <property type="entry name" value="CYSTATHIONINE GAMMA-LYASE"/>
    <property type="match status" value="1"/>
</dbReference>
<organism evidence="5 6">
    <name type="scientific">Spongisporangium articulatum</name>
    <dbReference type="NCBI Taxonomy" id="3362603"/>
    <lineage>
        <taxon>Bacteria</taxon>
        <taxon>Bacillati</taxon>
        <taxon>Actinomycetota</taxon>
        <taxon>Actinomycetes</taxon>
        <taxon>Kineosporiales</taxon>
        <taxon>Kineosporiaceae</taxon>
        <taxon>Spongisporangium</taxon>
    </lineage>
</organism>
<dbReference type="InterPro" id="IPR000277">
    <property type="entry name" value="Cys/Met-Metab_PyrdxlP-dep_enz"/>
</dbReference>
<evidence type="ECO:0000313" key="6">
    <source>
        <dbReference type="Proteomes" id="UP001612915"/>
    </source>
</evidence>
<proteinExistence type="inferred from homology"/>
<dbReference type="InterPro" id="IPR015421">
    <property type="entry name" value="PyrdxlP-dep_Trfase_major"/>
</dbReference>
<dbReference type="PROSITE" id="PS00868">
    <property type="entry name" value="CYS_MET_METAB_PP"/>
    <property type="match status" value="1"/>
</dbReference>
<dbReference type="InterPro" id="IPR054542">
    <property type="entry name" value="Cys_met_metab_PP"/>
</dbReference>
<keyword evidence="6" id="KW-1185">Reference proteome</keyword>
<evidence type="ECO:0000256" key="2">
    <source>
        <dbReference type="ARBA" id="ARBA00009077"/>
    </source>
</evidence>
<sequence>MTETPGDRPAAPSSLAPATLAVTAGRPAAETGNPVNAPVVLTSTYRARPGAIGTGDDWSMVYGRFDNPTWTALEEALAALEGGGRALAFGSGMAAISAVVDLVPVGGVVVAPRAPYSGTAALLAQLHTSGRVRHREVPIADTSAVLAALAPAASADDPAPADLLLLESPTNPLLEVAELPALIEAAHEVGCRVAVDNTFATPLLQRPLDLGADVSLHSATKYLGGHSDVLLGAAVVRDDALYEKLYGQRTLGGALAGPWEAWLVLRGLRTLALRVERAGANAAELARRLQGHDAVERVRHPSLPDDPGHARASAQMSGYGAIVSVEVYGGAEAAERVCAETRLWMHATSLGGVESSLERRRRYPAESPAVPDALIRLSVGVEDVEDLWADLSQALDHSRG</sequence>
<comment type="cofactor">
    <cofactor evidence="1 4">
        <name>pyridoxal 5'-phosphate</name>
        <dbReference type="ChEBI" id="CHEBI:597326"/>
    </cofactor>
</comment>
<dbReference type="RefSeq" id="WP_398280123.1">
    <property type="nucleotide sequence ID" value="NZ_JBITLV010000003.1"/>
</dbReference>
<reference evidence="5 6" key="1">
    <citation type="submission" date="2024-10" db="EMBL/GenBank/DDBJ databases">
        <title>The Natural Products Discovery Center: Release of the First 8490 Sequenced Strains for Exploring Actinobacteria Biosynthetic Diversity.</title>
        <authorList>
            <person name="Kalkreuter E."/>
            <person name="Kautsar S.A."/>
            <person name="Yang D."/>
            <person name="Bader C.D."/>
            <person name="Teijaro C.N."/>
            <person name="Fluegel L."/>
            <person name="Davis C.M."/>
            <person name="Simpson J.R."/>
            <person name="Lauterbach L."/>
            <person name="Steele A.D."/>
            <person name="Gui C."/>
            <person name="Meng S."/>
            <person name="Li G."/>
            <person name="Viehrig K."/>
            <person name="Ye F."/>
            <person name="Su P."/>
            <person name="Kiefer A.F."/>
            <person name="Nichols A."/>
            <person name="Cepeda A.J."/>
            <person name="Yan W."/>
            <person name="Fan B."/>
            <person name="Jiang Y."/>
            <person name="Adhikari A."/>
            <person name="Zheng C.-J."/>
            <person name="Schuster L."/>
            <person name="Cowan T.M."/>
            <person name="Smanski M.J."/>
            <person name="Chevrette M.G."/>
            <person name="De Carvalho L.P.S."/>
            <person name="Shen B."/>
        </authorList>
    </citation>
    <scope>NUCLEOTIDE SEQUENCE [LARGE SCALE GENOMIC DNA]</scope>
    <source>
        <strain evidence="5 6">NPDC049639</strain>
    </source>
</reference>
<dbReference type="PANTHER" id="PTHR11808">
    <property type="entry name" value="TRANS-SULFURATION ENZYME FAMILY MEMBER"/>
    <property type="match status" value="1"/>
</dbReference>
<keyword evidence="3 4" id="KW-0663">Pyridoxal phosphate</keyword>
<evidence type="ECO:0000256" key="3">
    <source>
        <dbReference type="ARBA" id="ARBA00022898"/>
    </source>
</evidence>
<dbReference type="EMBL" id="JBITLV010000003">
    <property type="protein sequence ID" value="MFI7587789.1"/>
    <property type="molecule type" value="Genomic_DNA"/>
</dbReference>
<dbReference type="Gene3D" id="3.40.640.10">
    <property type="entry name" value="Type I PLP-dependent aspartate aminotransferase-like (Major domain)"/>
    <property type="match status" value="1"/>
</dbReference>